<sequence>MPLQRRLDDVLADAGIPADPAGEEEIAASGRRIEADFAEAVRHTGAGGAPAYALPAGDSLFLLGGQSFPDAAPHARAARYLRELSVRLISNTGAAEQIAELASTHAIDPDGALTFGCLLHLADREDGAERLWQFAAGAGKPASAACLYLLHLKRGDLRDARHWARQAAVLEALDAKARRKKRGKDSIGARRRHPVPAYCPPAGIPEAVMLLRTLHALQPVHSDDVSITAFHTRTGTLSSSLTQAVQRLKTETHPGYGLITWPDQNLAAELQQCLPSC</sequence>
<evidence type="ECO:0008006" key="3">
    <source>
        <dbReference type="Google" id="ProtNLM"/>
    </source>
</evidence>
<dbReference type="EMBL" id="SUMC01000062">
    <property type="protein sequence ID" value="TKA02218.1"/>
    <property type="molecule type" value="Genomic_DNA"/>
</dbReference>
<accession>A0A4U0S255</accession>
<reference evidence="1 2" key="1">
    <citation type="submission" date="2019-04" db="EMBL/GenBank/DDBJ databases">
        <title>Streptomyces oryziradicis sp. nov., a novel actinomycete isolated from rhizosphere soil of rice (Oryza sativa L.).</title>
        <authorList>
            <person name="Li C."/>
        </authorList>
    </citation>
    <scope>NUCLEOTIDE SEQUENCE [LARGE SCALE GENOMIC DNA]</scope>
    <source>
        <strain evidence="1 2">NEAU-C40</strain>
    </source>
</reference>
<dbReference type="OrthoDB" id="4321441at2"/>
<dbReference type="AlphaFoldDB" id="A0A4U0S255"/>
<proteinExistence type="predicted"/>
<evidence type="ECO:0000313" key="1">
    <source>
        <dbReference type="EMBL" id="TKA02218.1"/>
    </source>
</evidence>
<comment type="caution">
    <text evidence="1">The sequence shown here is derived from an EMBL/GenBank/DDBJ whole genome shotgun (WGS) entry which is preliminary data.</text>
</comment>
<evidence type="ECO:0000313" key="2">
    <source>
        <dbReference type="Proteomes" id="UP000305778"/>
    </source>
</evidence>
<dbReference type="RefSeq" id="WP_136728801.1">
    <property type="nucleotide sequence ID" value="NZ_SUMC01000062.1"/>
</dbReference>
<keyword evidence="2" id="KW-1185">Reference proteome</keyword>
<dbReference type="Proteomes" id="UP000305778">
    <property type="component" value="Unassembled WGS sequence"/>
</dbReference>
<protein>
    <recommendedName>
        <fullName evidence="3">Sel1 repeat family protein</fullName>
    </recommendedName>
</protein>
<name>A0A4U0S255_9ACTN</name>
<gene>
    <name evidence="1" type="ORF">FCI23_38390</name>
</gene>
<organism evidence="1 2">
    <name type="scientific">Actinacidiphila oryziradicis</name>
    <dbReference type="NCBI Taxonomy" id="2571141"/>
    <lineage>
        <taxon>Bacteria</taxon>
        <taxon>Bacillati</taxon>
        <taxon>Actinomycetota</taxon>
        <taxon>Actinomycetes</taxon>
        <taxon>Kitasatosporales</taxon>
        <taxon>Streptomycetaceae</taxon>
        <taxon>Actinacidiphila</taxon>
    </lineage>
</organism>